<keyword evidence="2" id="KW-1185">Reference proteome</keyword>
<protein>
    <submittedName>
        <fullName evidence="1">Uncharacterized protein</fullName>
    </submittedName>
</protein>
<organism evidence="1 2">
    <name type="scientific">Gossypium davidsonii</name>
    <name type="common">Davidson's cotton</name>
    <name type="synonym">Gossypium klotzschianum subsp. davidsonii</name>
    <dbReference type="NCBI Taxonomy" id="34287"/>
    <lineage>
        <taxon>Eukaryota</taxon>
        <taxon>Viridiplantae</taxon>
        <taxon>Streptophyta</taxon>
        <taxon>Embryophyta</taxon>
        <taxon>Tracheophyta</taxon>
        <taxon>Spermatophyta</taxon>
        <taxon>Magnoliopsida</taxon>
        <taxon>eudicotyledons</taxon>
        <taxon>Gunneridae</taxon>
        <taxon>Pentapetalae</taxon>
        <taxon>rosids</taxon>
        <taxon>malvids</taxon>
        <taxon>Malvales</taxon>
        <taxon>Malvaceae</taxon>
        <taxon>Malvoideae</taxon>
        <taxon>Gossypium</taxon>
    </lineage>
</organism>
<gene>
    <name evidence="1" type="ORF">Godav_024837</name>
</gene>
<comment type="caution">
    <text evidence="1">The sequence shown here is derived from an EMBL/GenBank/DDBJ whole genome shotgun (WGS) entry which is preliminary data.</text>
</comment>
<proteinExistence type="predicted"/>
<dbReference type="EMBL" id="JABFAC010248698">
    <property type="protein sequence ID" value="MBA0637575.1"/>
    <property type="molecule type" value="Genomic_DNA"/>
</dbReference>
<dbReference type="AlphaFoldDB" id="A0A7J8TH95"/>
<evidence type="ECO:0000313" key="1">
    <source>
        <dbReference type="EMBL" id="MBA0637575.1"/>
    </source>
</evidence>
<evidence type="ECO:0000313" key="2">
    <source>
        <dbReference type="Proteomes" id="UP000593561"/>
    </source>
</evidence>
<reference evidence="1 2" key="1">
    <citation type="journal article" date="2019" name="Genome Biol. Evol.">
        <title>Insights into the evolution of the New World diploid cottons (Gossypium, subgenus Houzingenia) based on genome sequencing.</title>
        <authorList>
            <person name="Grover C.E."/>
            <person name="Arick M.A. 2nd"/>
            <person name="Thrash A."/>
            <person name="Conover J.L."/>
            <person name="Sanders W.S."/>
            <person name="Peterson D.G."/>
            <person name="Frelichowski J.E."/>
            <person name="Scheffler J.A."/>
            <person name="Scheffler B.E."/>
            <person name="Wendel J.F."/>
        </authorList>
    </citation>
    <scope>NUCLEOTIDE SEQUENCE [LARGE SCALE GENOMIC DNA]</scope>
    <source>
        <strain evidence="1">27</strain>
        <tissue evidence="1">Leaf</tissue>
    </source>
</reference>
<sequence>MGRDVFTLSIYRLIIFPKPLGYIDDAILDLFDQLDWVPLLGIWGVIGYTRQLEFEKMI</sequence>
<accession>A0A7J8TH95</accession>
<dbReference type="Proteomes" id="UP000593561">
    <property type="component" value="Unassembled WGS sequence"/>
</dbReference>
<name>A0A7J8TH95_GOSDV</name>